<dbReference type="AlphaFoldDB" id="A0A5B7K0H7"/>
<keyword evidence="3" id="KW-1185">Reference proteome</keyword>
<dbReference type="EMBL" id="VSRR010112580">
    <property type="protein sequence ID" value="MPC98084.1"/>
    <property type="molecule type" value="Genomic_DNA"/>
</dbReference>
<feature type="region of interest" description="Disordered" evidence="1">
    <location>
        <begin position="1"/>
        <end position="95"/>
    </location>
</feature>
<proteinExistence type="predicted"/>
<comment type="caution">
    <text evidence="2">The sequence shown here is derived from an EMBL/GenBank/DDBJ whole genome shotgun (WGS) entry which is preliminary data.</text>
</comment>
<reference evidence="2 3" key="1">
    <citation type="submission" date="2019-05" db="EMBL/GenBank/DDBJ databases">
        <title>Another draft genome of Portunus trituberculatus and its Hox gene families provides insights of decapod evolution.</title>
        <authorList>
            <person name="Jeong J.-H."/>
            <person name="Song I."/>
            <person name="Kim S."/>
            <person name="Choi T."/>
            <person name="Kim D."/>
            <person name="Ryu S."/>
            <person name="Kim W."/>
        </authorList>
    </citation>
    <scope>NUCLEOTIDE SEQUENCE [LARGE SCALE GENOMIC DNA]</scope>
    <source>
        <tissue evidence="2">Muscle</tissue>
    </source>
</reference>
<protein>
    <submittedName>
        <fullName evidence="2">Uncharacterized protein</fullName>
    </submittedName>
</protein>
<sequence>MKRSERRLTPRPCPTRQRTSPTPNTPASNTSQVRQTLLLLPHLLVIARDPTERKRRPREAGGTEEDAEDEEDGRGGGEWEESLSGAWGEGEGEIRRERRGRRVLAGLPGTVIDGCLG</sequence>
<evidence type="ECO:0000313" key="3">
    <source>
        <dbReference type="Proteomes" id="UP000324222"/>
    </source>
</evidence>
<accession>A0A5B7K0H7</accession>
<gene>
    <name evidence="2" type="ORF">E2C01_093435</name>
</gene>
<organism evidence="2 3">
    <name type="scientific">Portunus trituberculatus</name>
    <name type="common">Swimming crab</name>
    <name type="synonym">Neptunus trituberculatus</name>
    <dbReference type="NCBI Taxonomy" id="210409"/>
    <lineage>
        <taxon>Eukaryota</taxon>
        <taxon>Metazoa</taxon>
        <taxon>Ecdysozoa</taxon>
        <taxon>Arthropoda</taxon>
        <taxon>Crustacea</taxon>
        <taxon>Multicrustacea</taxon>
        <taxon>Malacostraca</taxon>
        <taxon>Eumalacostraca</taxon>
        <taxon>Eucarida</taxon>
        <taxon>Decapoda</taxon>
        <taxon>Pleocyemata</taxon>
        <taxon>Brachyura</taxon>
        <taxon>Eubrachyura</taxon>
        <taxon>Portunoidea</taxon>
        <taxon>Portunidae</taxon>
        <taxon>Portuninae</taxon>
        <taxon>Portunus</taxon>
    </lineage>
</organism>
<feature type="compositionally biased region" description="Acidic residues" evidence="1">
    <location>
        <begin position="62"/>
        <end position="72"/>
    </location>
</feature>
<evidence type="ECO:0000313" key="2">
    <source>
        <dbReference type="EMBL" id="MPC98084.1"/>
    </source>
</evidence>
<name>A0A5B7K0H7_PORTR</name>
<dbReference type="Proteomes" id="UP000324222">
    <property type="component" value="Unassembled WGS sequence"/>
</dbReference>
<feature type="compositionally biased region" description="Low complexity" evidence="1">
    <location>
        <begin position="19"/>
        <end position="31"/>
    </location>
</feature>
<evidence type="ECO:0000256" key="1">
    <source>
        <dbReference type="SAM" id="MobiDB-lite"/>
    </source>
</evidence>